<feature type="domain" description="AMP-dependent synthetase/ligase" evidence="4">
    <location>
        <begin position="86"/>
        <end position="481"/>
    </location>
</feature>
<evidence type="ECO:0000313" key="6">
    <source>
        <dbReference type="Proteomes" id="UP001301350"/>
    </source>
</evidence>
<dbReference type="Gene3D" id="3.40.50.12780">
    <property type="entry name" value="N-terminal domain of ligase-like"/>
    <property type="match status" value="1"/>
</dbReference>
<keyword evidence="1" id="KW-0547">Nucleotide-binding</keyword>
<dbReference type="PROSITE" id="PS00455">
    <property type="entry name" value="AMP_BINDING"/>
    <property type="match status" value="1"/>
</dbReference>
<comment type="caution">
    <text evidence="5">The sequence shown here is derived from an EMBL/GenBank/DDBJ whole genome shotgun (WGS) entry which is preliminary data.</text>
</comment>
<dbReference type="InterPro" id="IPR042099">
    <property type="entry name" value="ANL_N_sf"/>
</dbReference>
<dbReference type="Proteomes" id="UP001301350">
    <property type="component" value="Unassembled WGS sequence"/>
</dbReference>
<dbReference type="GO" id="GO:0004467">
    <property type="term" value="F:long-chain fatty acid-CoA ligase activity"/>
    <property type="evidence" value="ECO:0007669"/>
    <property type="project" value="TreeGrafter"/>
</dbReference>
<gene>
    <name evidence="5" type="ORF">CDCA_CDCA15G3996</name>
</gene>
<dbReference type="GO" id="GO:0016020">
    <property type="term" value="C:membrane"/>
    <property type="evidence" value="ECO:0007669"/>
    <property type="project" value="TreeGrafter"/>
</dbReference>
<evidence type="ECO:0000256" key="3">
    <source>
        <dbReference type="SAM" id="MobiDB-lite"/>
    </source>
</evidence>
<dbReference type="AlphaFoldDB" id="A0AAV9J100"/>
<keyword evidence="6" id="KW-1185">Reference proteome</keyword>
<dbReference type="Pfam" id="PF00501">
    <property type="entry name" value="AMP-binding"/>
    <property type="match status" value="1"/>
</dbReference>
<organism evidence="5 6">
    <name type="scientific">Cyanidium caldarium</name>
    <name type="common">Red alga</name>
    <dbReference type="NCBI Taxonomy" id="2771"/>
    <lineage>
        <taxon>Eukaryota</taxon>
        <taxon>Rhodophyta</taxon>
        <taxon>Bangiophyceae</taxon>
        <taxon>Cyanidiales</taxon>
        <taxon>Cyanidiaceae</taxon>
        <taxon>Cyanidium</taxon>
    </lineage>
</organism>
<protein>
    <recommendedName>
        <fullName evidence="4">AMP-dependent synthetase/ligase domain-containing protein</fullName>
    </recommendedName>
</protein>
<reference evidence="5 6" key="1">
    <citation type="submission" date="2022-07" db="EMBL/GenBank/DDBJ databases">
        <title>Genome-wide signatures of adaptation to extreme environments.</title>
        <authorList>
            <person name="Cho C.H."/>
            <person name="Yoon H.S."/>
        </authorList>
    </citation>
    <scope>NUCLEOTIDE SEQUENCE [LARGE SCALE GENOMIC DNA]</scope>
    <source>
        <strain evidence="5 6">DBV 063 E5</strain>
    </source>
</reference>
<dbReference type="InterPro" id="IPR020845">
    <property type="entry name" value="AMP-binding_CS"/>
</dbReference>
<evidence type="ECO:0000256" key="1">
    <source>
        <dbReference type="ARBA" id="ARBA00022741"/>
    </source>
</evidence>
<keyword evidence="2" id="KW-0067">ATP-binding</keyword>
<dbReference type="GO" id="GO:0005524">
    <property type="term" value="F:ATP binding"/>
    <property type="evidence" value="ECO:0007669"/>
    <property type="project" value="UniProtKB-KW"/>
</dbReference>
<proteinExistence type="predicted"/>
<evidence type="ECO:0000256" key="2">
    <source>
        <dbReference type="ARBA" id="ARBA00022840"/>
    </source>
</evidence>
<dbReference type="GO" id="GO:0005783">
    <property type="term" value="C:endoplasmic reticulum"/>
    <property type="evidence" value="ECO:0007669"/>
    <property type="project" value="TreeGrafter"/>
</dbReference>
<evidence type="ECO:0000313" key="5">
    <source>
        <dbReference type="EMBL" id="KAK4537971.1"/>
    </source>
</evidence>
<dbReference type="SUPFAM" id="SSF56801">
    <property type="entry name" value="Acetyl-CoA synthetase-like"/>
    <property type="match status" value="1"/>
</dbReference>
<accession>A0AAV9J100</accession>
<dbReference type="EMBL" id="JANCYW010000015">
    <property type="protein sequence ID" value="KAK4537971.1"/>
    <property type="molecule type" value="Genomic_DNA"/>
</dbReference>
<sequence length="670" mass="74497">MSALEETPEMARVRAGKRSVPRPGGQATENASAPYVCGYVDEPLLYRAFPNEQPPVYSLWDLFLRGLRVAGASARCLGYREPLPSGPYRWLTYGEVRQRVVALGDTLVRELQVSRGDRVGIYGKNMKEWTMTLLACSSRGLVPVPVYDSLGADAAEYVVQHSEMVVLFASQENWDKATQIAKSRNVRLVLIDGGKEGATPHDTFDALVARGQPQSQVPTTSEETLNELMIIMYTSGTTGTPKGVMLPNQALVAEVAGLDCVAGAYGLPITHDDVLLSYLPLAHIFEQVAEALWLAHGASIAFYCGDVRRLLDDLTDVQPTVFVGVPRVFSRFQERVLSTVNRAGVIRRWLFRTAFSAQSANVLQHRRSWLWDSLIFHRLRERLFPRVRFFLSGAAPLPDHVNLFLSTVFCAPTLQGYGMTETTAGAFISSPLDRQDCVGCVMPCAEFKLVDIPDMKYTHRDKPCPRGELCIRGPIVTTGYFKNEQATRDAFPDGDDWLATGDVGALNEDGTLSIIDRKKNIFKLAQGEYVAVEALESEYHKAKGVGQVWVYGNSHETQLVAVVVPDPEQLVSMGLLNRGESLGQLSDAQKASIRQALLRELTAQAKASRLKGFEVVKHIHLETDLNDMNQGFTIENDCLTPTFKLKRPQLQQRYQKHIDRMYEALAKQSK</sequence>
<dbReference type="InterPro" id="IPR000873">
    <property type="entry name" value="AMP-dep_synth/lig_dom"/>
</dbReference>
<evidence type="ECO:0000259" key="4">
    <source>
        <dbReference type="Pfam" id="PF00501"/>
    </source>
</evidence>
<feature type="region of interest" description="Disordered" evidence="3">
    <location>
        <begin position="1"/>
        <end position="28"/>
    </location>
</feature>
<name>A0AAV9J100_CYACA</name>
<dbReference type="PANTHER" id="PTHR43272">
    <property type="entry name" value="LONG-CHAIN-FATTY-ACID--COA LIGASE"/>
    <property type="match status" value="1"/>
</dbReference>
<dbReference type="PANTHER" id="PTHR43272:SF33">
    <property type="entry name" value="AMP-BINDING DOMAIN-CONTAINING PROTEIN-RELATED"/>
    <property type="match status" value="1"/>
</dbReference>